<protein>
    <submittedName>
        <fullName evidence="13">TonB-dependent receptor</fullName>
    </submittedName>
</protein>
<evidence type="ECO:0000256" key="8">
    <source>
        <dbReference type="PROSITE-ProRule" id="PRU01360"/>
    </source>
</evidence>
<evidence type="ECO:0000256" key="5">
    <source>
        <dbReference type="ARBA" id="ARBA00023077"/>
    </source>
</evidence>
<feature type="signal peptide" evidence="10">
    <location>
        <begin position="1"/>
        <end position="32"/>
    </location>
</feature>
<evidence type="ECO:0000256" key="6">
    <source>
        <dbReference type="ARBA" id="ARBA00023136"/>
    </source>
</evidence>
<evidence type="ECO:0000256" key="3">
    <source>
        <dbReference type="ARBA" id="ARBA00022452"/>
    </source>
</evidence>
<dbReference type="Pfam" id="PF00593">
    <property type="entry name" value="TonB_dep_Rec_b-barrel"/>
    <property type="match status" value="1"/>
</dbReference>
<organism evidence="13 14">
    <name type="scientific">Luteimonas colneyensis</name>
    <dbReference type="NCBI Taxonomy" id="2762230"/>
    <lineage>
        <taxon>Bacteria</taxon>
        <taxon>Pseudomonadati</taxon>
        <taxon>Pseudomonadota</taxon>
        <taxon>Gammaproteobacteria</taxon>
        <taxon>Lysobacterales</taxon>
        <taxon>Lysobacteraceae</taxon>
        <taxon>Luteimonas</taxon>
    </lineage>
</organism>
<evidence type="ECO:0000256" key="7">
    <source>
        <dbReference type="ARBA" id="ARBA00023237"/>
    </source>
</evidence>
<dbReference type="InterPro" id="IPR037066">
    <property type="entry name" value="Plug_dom_sf"/>
</dbReference>
<dbReference type="Pfam" id="PF07715">
    <property type="entry name" value="Plug"/>
    <property type="match status" value="1"/>
</dbReference>
<evidence type="ECO:0000256" key="9">
    <source>
        <dbReference type="RuleBase" id="RU003357"/>
    </source>
</evidence>
<evidence type="ECO:0000313" key="13">
    <source>
        <dbReference type="EMBL" id="MBD7988399.1"/>
    </source>
</evidence>
<evidence type="ECO:0000256" key="1">
    <source>
        <dbReference type="ARBA" id="ARBA00004571"/>
    </source>
</evidence>
<evidence type="ECO:0000313" key="14">
    <source>
        <dbReference type="Proteomes" id="UP000647183"/>
    </source>
</evidence>
<keyword evidence="3 8" id="KW-1134">Transmembrane beta strand</keyword>
<keyword evidence="5 9" id="KW-0798">TonB box</keyword>
<evidence type="ECO:0000256" key="4">
    <source>
        <dbReference type="ARBA" id="ARBA00022692"/>
    </source>
</evidence>
<name>A0ABR8UL64_9GAMM</name>
<keyword evidence="10" id="KW-0732">Signal</keyword>
<evidence type="ECO:0000256" key="2">
    <source>
        <dbReference type="ARBA" id="ARBA00022448"/>
    </source>
</evidence>
<keyword evidence="7 8" id="KW-0998">Cell outer membrane</keyword>
<comment type="subcellular location">
    <subcellularLocation>
        <location evidence="1 8">Cell outer membrane</location>
        <topology evidence="1 8">Multi-pass membrane protein</topology>
    </subcellularLocation>
</comment>
<dbReference type="SUPFAM" id="SSF56935">
    <property type="entry name" value="Porins"/>
    <property type="match status" value="1"/>
</dbReference>
<dbReference type="PROSITE" id="PS51318">
    <property type="entry name" value="TAT"/>
    <property type="match status" value="1"/>
</dbReference>
<evidence type="ECO:0000256" key="10">
    <source>
        <dbReference type="SAM" id="SignalP"/>
    </source>
</evidence>
<feature type="domain" description="TonB-dependent receptor-like beta-barrel" evidence="11">
    <location>
        <begin position="349"/>
        <end position="912"/>
    </location>
</feature>
<dbReference type="InterPro" id="IPR036942">
    <property type="entry name" value="Beta-barrel_TonB_sf"/>
</dbReference>
<dbReference type="PANTHER" id="PTHR47234:SF1">
    <property type="entry name" value="TONB-DEPENDENT RECEPTOR"/>
    <property type="match status" value="1"/>
</dbReference>
<keyword evidence="14" id="KW-1185">Reference proteome</keyword>
<sequence>MTERRRSSLKPSSLSVALVAALAMGASSLALAQDTPQPADEATQADATTLDRVMVTGSLIPQTQIETATPVMVISAEDIQMRGFQSVADVLQQSSFSTGGVQGGQTSASFTQGAEAASMFGLDPGYTKYLINGRPMANYPALYNGADVFNNISGIPVALIERIEVLPGGQSSLYGSDAIAGVVNVILKKSVDQAELSVRGGFFSEGGGDSVRLTFANSFGSDDGRFNSLLGIQLDTRDPVWGYQRDLSDSYNAEGYNFSPASRDFVVLDAFTGGYYFMDPNNCENAAGNFGGTTELWTRPGLGSYCGSYISPGYRTIRNGKDAGQIYSYSTFDVSDTTQLYAEVMGLYEDVEYATGSNYTWWGTGTSFGAFYDPRLPDTLVNLQRAFGPEDIGGGGYRDIMNTDTNKAYTVTLGARGGLGNWDYDAYVSRAEYRLTENNWVRFRGPIDNYFLENVLGPQQGVDPFFGVYPVFTPDYAAFYSPISPEDFSSFTGFVDNKSRTWDNLAHVQFTNTALFTLPGGDAGFAVVGEVGNEGWDYTPDSRMVADPDTLLSDIWGQTSVSGNGRRSRYALTTELRMPLFDPLTVTASARYDSFDIAGETIDKPTWSVGIEYRPVESLLLRGKIGTAFRAPSLADTFQGVSGFYSFATDYYRCSGEGYTPEDTEGCTYDSVQYFGQQAGNEELEPIEADVWNAGVVWAPTHNFSISMDYYSWQIENEVSAISGDQLLLGEYYCRTGAAGTPITSCANIAEWVNRGPSGDLISLFTPKVNIAKQSLELVTAELNYMLDIGRFGSLAFAGNYTNKIRHRLQTDPESPAVDLLRDPYSMWIYDSYAKTRLDASMAWATGDWTTTLYANRIGSTPNYLAYAGGSYDYEHPSGQRAGKWGSYTTYNASLNYRATDDLTLSLMVNNLLNKMPDDQAANFPGTSSTPWNNYYYDILGRSIYLEAKLKFGGK</sequence>
<accession>A0ABR8UL64</accession>
<keyword evidence="6 8" id="KW-0472">Membrane</keyword>
<dbReference type="EMBL" id="JACSQJ010000005">
    <property type="protein sequence ID" value="MBD7988399.1"/>
    <property type="molecule type" value="Genomic_DNA"/>
</dbReference>
<dbReference type="Gene3D" id="2.40.170.20">
    <property type="entry name" value="TonB-dependent receptor, beta-barrel domain"/>
    <property type="match status" value="1"/>
</dbReference>
<dbReference type="InterPro" id="IPR012910">
    <property type="entry name" value="Plug_dom"/>
</dbReference>
<dbReference type="PROSITE" id="PS52016">
    <property type="entry name" value="TONB_DEPENDENT_REC_3"/>
    <property type="match status" value="1"/>
</dbReference>
<keyword evidence="2 8" id="KW-0813">Transport</keyword>
<evidence type="ECO:0000259" key="12">
    <source>
        <dbReference type="Pfam" id="PF07715"/>
    </source>
</evidence>
<feature type="chain" id="PRO_5047485127" evidence="10">
    <location>
        <begin position="33"/>
        <end position="955"/>
    </location>
</feature>
<reference evidence="13 14" key="1">
    <citation type="submission" date="2020-08" db="EMBL/GenBank/DDBJ databases">
        <title>A Genomic Blueprint of the Chicken Gut Microbiome.</title>
        <authorList>
            <person name="Gilroy R."/>
            <person name="Ravi A."/>
            <person name="Getino M."/>
            <person name="Pursley I."/>
            <person name="Horton D.L."/>
            <person name="Alikhan N.-F."/>
            <person name="Baker D."/>
            <person name="Gharbi K."/>
            <person name="Hall N."/>
            <person name="Watson M."/>
            <person name="Adriaenssens E.M."/>
            <person name="Foster-Nyarko E."/>
            <person name="Jarju S."/>
            <person name="Secka A."/>
            <person name="Antonio M."/>
            <person name="Oren A."/>
            <person name="Chaudhuri R."/>
            <person name="La Ragione R.M."/>
            <person name="Hildebrand F."/>
            <person name="Pallen M.J."/>
        </authorList>
    </citation>
    <scope>NUCLEOTIDE SEQUENCE [LARGE SCALE GENOMIC DNA]</scope>
    <source>
        <strain evidence="13 14">Sa2BVA3</strain>
    </source>
</reference>
<evidence type="ECO:0000259" key="11">
    <source>
        <dbReference type="Pfam" id="PF00593"/>
    </source>
</evidence>
<dbReference type="InterPro" id="IPR039426">
    <property type="entry name" value="TonB-dep_rcpt-like"/>
</dbReference>
<dbReference type="Proteomes" id="UP000647183">
    <property type="component" value="Unassembled WGS sequence"/>
</dbReference>
<comment type="similarity">
    <text evidence="8 9">Belongs to the TonB-dependent receptor family.</text>
</comment>
<feature type="domain" description="TonB-dependent receptor plug" evidence="12">
    <location>
        <begin position="64"/>
        <end position="182"/>
    </location>
</feature>
<gene>
    <name evidence="13" type="ORF">H9645_10205</name>
</gene>
<dbReference type="InterPro" id="IPR000531">
    <property type="entry name" value="Beta-barrel_TonB"/>
</dbReference>
<dbReference type="RefSeq" id="WP_191729593.1">
    <property type="nucleotide sequence ID" value="NZ_JACSQJ010000005.1"/>
</dbReference>
<keyword evidence="4 8" id="KW-0812">Transmembrane</keyword>
<keyword evidence="13" id="KW-0675">Receptor</keyword>
<proteinExistence type="inferred from homology"/>
<dbReference type="InterPro" id="IPR006311">
    <property type="entry name" value="TAT_signal"/>
</dbReference>
<dbReference type="Gene3D" id="2.170.130.10">
    <property type="entry name" value="TonB-dependent receptor, plug domain"/>
    <property type="match status" value="1"/>
</dbReference>
<comment type="caution">
    <text evidence="13">The sequence shown here is derived from an EMBL/GenBank/DDBJ whole genome shotgun (WGS) entry which is preliminary data.</text>
</comment>
<dbReference type="PANTHER" id="PTHR47234">
    <property type="match status" value="1"/>
</dbReference>